<dbReference type="PANTHER" id="PTHR23240:SF8">
    <property type="entry name" value="PROTEIN ARTEMIS"/>
    <property type="match status" value="1"/>
</dbReference>
<feature type="compositionally biased region" description="Basic and acidic residues" evidence="13">
    <location>
        <begin position="527"/>
        <end position="548"/>
    </location>
</feature>
<keyword evidence="6" id="KW-0378">Hydrolase</keyword>
<dbReference type="GO" id="GO:0004519">
    <property type="term" value="F:endonuclease activity"/>
    <property type="evidence" value="ECO:0007669"/>
    <property type="project" value="UniProtKB-KW"/>
</dbReference>
<evidence type="ECO:0000256" key="1">
    <source>
        <dbReference type="ARBA" id="ARBA00004123"/>
    </source>
</evidence>
<keyword evidence="4" id="KW-0255">Endonuclease</keyword>
<feature type="region of interest" description="Disordered" evidence="13">
    <location>
        <begin position="374"/>
        <end position="393"/>
    </location>
</feature>
<keyword evidence="5" id="KW-0227">DNA damage</keyword>
<keyword evidence="16" id="KW-1185">Reference proteome</keyword>
<feature type="domain" description="Metallo-beta-lactamase" evidence="14">
    <location>
        <begin position="2"/>
        <end position="180"/>
    </location>
</feature>
<protein>
    <recommendedName>
        <fullName evidence="11">Protein artemis</fullName>
    </recommendedName>
    <alternativeName>
        <fullName evidence="12">DNA cross-link repair 1C protein</fullName>
    </alternativeName>
</protein>
<dbReference type="GO" id="GO:0006303">
    <property type="term" value="P:double-strand break repair via nonhomologous end joining"/>
    <property type="evidence" value="ECO:0007669"/>
    <property type="project" value="TreeGrafter"/>
</dbReference>
<dbReference type="GO" id="GO:0003684">
    <property type="term" value="F:damaged DNA binding"/>
    <property type="evidence" value="ECO:0007669"/>
    <property type="project" value="TreeGrafter"/>
</dbReference>
<dbReference type="InterPro" id="IPR036866">
    <property type="entry name" value="RibonucZ/Hydroxyglut_hydro"/>
</dbReference>
<dbReference type="GO" id="GO:0000723">
    <property type="term" value="P:telomere maintenance"/>
    <property type="evidence" value="ECO:0007669"/>
    <property type="project" value="TreeGrafter"/>
</dbReference>
<evidence type="ECO:0000256" key="3">
    <source>
        <dbReference type="ARBA" id="ARBA00022722"/>
    </source>
</evidence>
<evidence type="ECO:0000256" key="10">
    <source>
        <dbReference type="ARBA" id="ARBA00023242"/>
    </source>
</evidence>
<dbReference type="GO" id="GO:0035312">
    <property type="term" value="F:5'-3' DNA exonuclease activity"/>
    <property type="evidence" value="ECO:0007669"/>
    <property type="project" value="TreeGrafter"/>
</dbReference>
<reference evidence="15" key="1">
    <citation type="submission" date="2021-10" db="EMBL/GenBank/DDBJ databases">
        <title>Tropical sea cucumber genome reveals ecological adaptation and Cuvierian tubules defense mechanism.</title>
        <authorList>
            <person name="Chen T."/>
        </authorList>
    </citation>
    <scope>NUCLEOTIDE SEQUENCE</scope>
    <source>
        <strain evidence="15">Nanhai2018</strain>
        <tissue evidence="15">Muscle</tissue>
    </source>
</reference>
<dbReference type="Pfam" id="PF23023">
    <property type="entry name" value="Anti-Pycsar_Apyc1"/>
    <property type="match status" value="1"/>
</dbReference>
<evidence type="ECO:0000313" key="15">
    <source>
        <dbReference type="EMBL" id="KAJ8047553.1"/>
    </source>
</evidence>
<dbReference type="GO" id="GO:0006310">
    <property type="term" value="P:DNA recombination"/>
    <property type="evidence" value="ECO:0007669"/>
    <property type="project" value="UniProtKB-KW"/>
</dbReference>
<dbReference type="Pfam" id="PF07522">
    <property type="entry name" value="DRMBL"/>
    <property type="match status" value="1"/>
</dbReference>
<evidence type="ECO:0000313" key="16">
    <source>
        <dbReference type="Proteomes" id="UP001152320"/>
    </source>
</evidence>
<comment type="subcellular location">
    <subcellularLocation>
        <location evidence="1">Nucleus</location>
    </subcellularLocation>
</comment>
<dbReference type="Gene3D" id="3.40.50.12650">
    <property type="match status" value="1"/>
</dbReference>
<dbReference type="InterPro" id="IPR001279">
    <property type="entry name" value="Metallo-B-lactamas"/>
</dbReference>
<dbReference type="GO" id="GO:0036297">
    <property type="term" value="P:interstrand cross-link repair"/>
    <property type="evidence" value="ECO:0007669"/>
    <property type="project" value="TreeGrafter"/>
</dbReference>
<feature type="compositionally biased region" description="Acidic residues" evidence="13">
    <location>
        <begin position="453"/>
        <end position="463"/>
    </location>
</feature>
<evidence type="ECO:0000256" key="13">
    <source>
        <dbReference type="SAM" id="MobiDB-lite"/>
    </source>
</evidence>
<dbReference type="InterPro" id="IPR011084">
    <property type="entry name" value="DRMBL"/>
</dbReference>
<comment type="caution">
    <text evidence="15">The sequence shown here is derived from an EMBL/GenBank/DDBJ whole genome shotgun (WGS) entry which is preliminary data.</text>
</comment>
<feature type="compositionally biased region" description="Basic and acidic residues" evidence="13">
    <location>
        <begin position="417"/>
        <end position="433"/>
    </location>
</feature>
<evidence type="ECO:0000256" key="5">
    <source>
        <dbReference type="ARBA" id="ARBA00022763"/>
    </source>
</evidence>
<organism evidence="15 16">
    <name type="scientific">Holothuria leucospilota</name>
    <name type="common">Black long sea cucumber</name>
    <name type="synonym">Mertensiothuria leucospilota</name>
    <dbReference type="NCBI Taxonomy" id="206669"/>
    <lineage>
        <taxon>Eukaryota</taxon>
        <taxon>Metazoa</taxon>
        <taxon>Echinodermata</taxon>
        <taxon>Eleutherozoa</taxon>
        <taxon>Echinozoa</taxon>
        <taxon>Holothuroidea</taxon>
        <taxon>Aspidochirotacea</taxon>
        <taxon>Aspidochirotida</taxon>
        <taxon>Holothuriidae</taxon>
        <taxon>Holothuria</taxon>
    </lineage>
</organism>
<evidence type="ECO:0000256" key="7">
    <source>
        <dbReference type="ARBA" id="ARBA00022839"/>
    </source>
</evidence>
<evidence type="ECO:0000256" key="12">
    <source>
        <dbReference type="ARBA" id="ARBA00042677"/>
    </source>
</evidence>
<dbReference type="GO" id="GO:0005634">
    <property type="term" value="C:nucleus"/>
    <property type="evidence" value="ECO:0007669"/>
    <property type="project" value="UniProtKB-SubCell"/>
</dbReference>
<name>A0A9Q1CLQ7_HOLLE</name>
<dbReference type="AlphaFoldDB" id="A0A9Q1CLQ7"/>
<dbReference type="SMART" id="SM00849">
    <property type="entry name" value="Lactamase_B"/>
    <property type="match status" value="1"/>
</dbReference>
<keyword evidence="10" id="KW-0539">Nucleus</keyword>
<dbReference type="FunFam" id="3.60.15.10:FF:000018">
    <property type="entry name" value="DNA cross-link repair 1C"/>
    <property type="match status" value="1"/>
</dbReference>
<dbReference type="Gene3D" id="3.60.15.10">
    <property type="entry name" value="Ribonuclease Z/Hydroxyacylglutathione hydrolase-like"/>
    <property type="match status" value="1"/>
</dbReference>
<evidence type="ECO:0000256" key="9">
    <source>
        <dbReference type="ARBA" id="ARBA00023204"/>
    </source>
</evidence>
<evidence type="ECO:0000256" key="4">
    <source>
        <dbReference type="ARBA" id="ARBA00022759"/>
    </source>
</evidence>
<evidence type="ECO:0000256" key="11">
    <source>
        <dbReference type="ARBA" id="ARBA00039759"/>
    </source>
</evidence>
<feature type="region of interest" description="Disordered" evidence="13">
    <location>
        <begin position="527"/>
        <end position="557"/>
    </location>
</feature>
<gene>
    <name evidence="15" type="ORF">HOLleu_06584</name>
</gene>
<keyword evidence="3" id="KW-0540">Nuclease</keyword>
<keyword evidence="7" id="KW-0269">Exonuclease</keyword>
<comment type="similarity">
    <text evidence="2">Belongs to the DNA repair metallo-beta-lactamase (DRMBL) family.</text>
</comment>
<dbReference type="SUPFAM" id="SSF56281">
    <property type="entry name" value="Metallo-hydrolase/oxidoreductase"/>
    <property type="match status" value="1"/>
</dbReference>
<keyword evidence="9" id="KW-0234">DNA repair</keyword>
<evidence type="ECO:0000256" key="6">
    <source>
        <dbReference type="ARBA" id="ARBA00022801"/>
    </source>
</evidence>
<dbReference type="EMBL" id="JAIZAY010000002">
    <property type="protein sequence ID" value="KAJ8047553.1"/>
    <property type="molecule type" value="Genomic_DNA"/>
</dbReference>
<sequence>MSTFDGLIREYPHIAIDYFSGKHVLNARAYFLSHVHTDHMVGLHSSTFANHLKKHPSYKLYCSEVTKEFLLTSRKHQHLASSLIALPVLQTCNVALPNEINGEKEKLQLTLLPAGHCPGSVMFLFEGDAGNVLYTGDFRLKKTDVAGIEALHSGTEVKPLESLYIDTTFFDPKVMFIPSREQSCAAMLDLIEEQLERGPNHMVHIKCRAKYGYEYLFVEISKAFNMKVHVSEEIMQQYERVPDLAMHMTIEGSTTQVHACRKYSCTVGEADNVITILPSTMWFNSNAQPDDVLRRISSHTYRLCFSFHSSYSEICDFIQHLKPKNIYPNVIPYNSTEYDMIERLQEVLKKVPVPQTNTEMKVEHFKPLGQLRMGKKRKRKRVMSGGETHSRSLEELFEGEVSQKMREVGDVSYPRLKSQEEADWRSEEGKQVDDLGVGPWVDENEGGTSDSLFSDDEASDEDGAWPKEKTDVCEENVSPSVRKEKSIERSIESEEDSQNSLSPIKSFSKYLPKFKAEEVISPRLERKDPQCLQMKKDGRPDVFKDKFSGDSQGSTTLYKNNLKQTMKGNSEKNSVALNNGNGDFSEVRESNDICSGASQKSSQESISPCKSFLKYLPNKSSVISYGREKDVVQNGKDCLKIGEVQKISQEKESDLKVKKDVVLIDLTEHEQEMKSSQSSEESCIISPSVKSSQETYLSPSKIASSSQEIFLLSSPASTDDTPDCIELI</sequence>
<dbReference type="PANTHER" id="PTHR23240">
    <property type="entry name" value="DNA CROSS-LINK REPAIR PROTEIN PSO2/SNM1-RELATED"/>
    <property type="match status" value="1"/>
</dbReference>
<evidence type="ECO:0000256" key="2">
    <source>
        <dbReference type="ARBA" id="ARBA00010304"/>
    </source>
</evidence>
<accession>A0A9Q1CLQ7</accession>
<dbReference type="OrthoDB" id="262529at2759"/>
<evidence type="ECO:0000256" key="8">
    <source>
        <dbReference type="ARBA" id="ARBA00023172"/>
    </source>
</evidence>
<keyword evidence="8" id="KW-0233">DNA recombination</keyword>
<feature type="compositionally biased region" description="Basic and acidic residues" evidence="13">
    <location>
        <begin position="481"/>
        <end position="492"/>
    </location>
</feature>
<dbReference type="Proteomes" id="UP001152320">
    <property type="component" value="Chromosome 2"/>
</dbReference>
<feature type="region of interest" description="Disordered" evidence="13">
    <location>
        <begin position="412"/>
        <end position="502"/>
    </location>
</feature>
<proteinExistence type="inferred from homology"/>
<evidence type="ECO:0000259" key="14">
    <source>
        <dbReference type="SMART" id="SM00849"/>
    </source>
</evidence>